<dbReference type="AlphaFoldDB" id="A0A2H3EAR3"/>
<accession>A0A2H3EAR3</accession>
<organism evidence="2 3">
    <name type="scientific">Armillaria gallica</name>
    <name type="common">Bulbous honey fungus</name>
    <name type="synonym">Armillaria bulbosa</name>
    <dbReference type="NCBI Taxonomy" id="47427"/>
    <lineage>
        <taxon>Eukaryota</taxon>
        <taxon>Fungi</taxon>
        <taxon>Dikarya</taxon>
        <taxon>Basidiomycota</taxon>
        <taxon>Agaricomycotina</taxon>
        <taxon>Agaricomycetes</taxon>
        <taxon>Agaricomycetidae</taxon>
        <taxon>Agaricales</taxon>
        <taxon>Marasmiineae</taxon>
        <taxon>Physalacriaceae</taxon>
        <taxon>Armillaria</taxon>
    </lineage>
</organism>
<dbReference type="EMBL" id="KZ293644">
    <property type="protein sequence ID" value="PBL04506.1"/>
    <property type="molecule type" value="Genomic_DNA"/>
</dbReference>
<name>A0A2H3EAR3_ARMGA</name>
<dbReference type="Proteomes" id="UP000217790">
    <property type="component" value="Unassembled WGS sequence"/>
</dbReference>
<feature type="region of interest" description="Disordered" evidence="1">
    <location>
        <begin position="14"/>
        <end position="77"/>
    </location>
</feature>
<keyword evidence="3" id="KW-1185">Reference proteome</keyword>
<evidence type="ECO:0000313" key="2">
    <source>
        <dbReference type="EMBL" id="PBL04506.1"/>
    </source>
</evidence>
<protein>
    <submittedName>
        <fullName evidence="2">Uncharacterized protein</fullName>
    </submittedName>
</protein>
<reference evidence="3" key="1">
    <citation type="journal article" date="2017" name="Nat. Ecol. Evol.">
        <title>Genome expansion and lineage-specific genetic innovations in the forest pathogenic fungi Armillaria.</title>
        <authorList>
            <person name="Sipos G."/>
            <person name="Prasanna A.N."/>
            <person name="Walter M.C."/>
            <person name="O'Connor E."/>
            <person name="Balint B."/>
            <person name="Krizsan K."/>
            <person name="Kiss B."/>
            <person name="Hess J."/>
            <person name="Varga T."/>
            <person name="Slot J."/>
            <person name="Riley R."/>
            <person name="Boka B."/>
            <person name="Rigling D."/>
            <person name="Barry K."/>
            <person name="Lee J."/>
            <person name="Mihaltcheva S."/>
            <person name="LaButti K."/>
            <person name="Lipzen A."/>
            <person name="Waldron R."/>
            <person name="Moloney N.M."/>
            <person name="Sperisen C."/>
            <person name="Kredics L."/>
            <person name="Vagvoelgyi C."/>
            <person name="Patrignani A."/>
            <person name="Fitzpatrick D."/>
            <person name="Nagy I."/>
            <person name="Doyle S."/>
            <person name="Anderson J.B."/>
            <person name="Grigoriev I.V."/>
            <person name="Gueldener U."/>
            <person name="Muensterkoetter M."/>
            <person name="Nagy L.G."/>
        </authorList>
    </citation>
    <scope>NUCLEOTIDE SEQUENCE [LARGE SCALE GENOMIC DNA]</scope>
    <source>
        <strain evidence="3">Ar21-2</strain>
    </source>
</reference>
<evidence type="ECO:0000313" key="3">
    <source>
        <dbReference type="Proteomes" id="UP000217790"/>
    </source>
</evidence>
<evidence type="ECO:0000256" key="1">
    <source>
        <dbReference type="SAM" id="MobiDB-lite"/>
    </source>
</evidence>
<dbReference type="OrthoDB" id="3003162at2759"/>
<gene>
    <name evidence="2" type="ORF">ARMGADRAFT_1070962</name>
</gene>
<dbReference type="InParanoid" id="A0A2H3EAR3"/>
<sequence length="77" mass="7627">MQFNVFKHLRILPGVRGISSPSNSGQGYTPRGPQTNTIKGSAASGGGPVKQPNGESNGGGQTSTVKGSATNANGGSN</sequence>
<proteinExistence type="predicted"/>
<feature type="compositionally biased region" description="Polar residues" evidence="1">
    <location>
        <begin position="19"/>
        <end position="39"/>
    </location>
</feature>
<feature type="compositionally biased region" description="Polar residues" evidence="1">
    <location>
        <begin position="62"/>
        <end position="77"/>
    </location>
</feature>